<feature type="non-terminal residue" evidence="1">
    <location>
        <position position="66"/>
    </location>
</feature>
<sequence>MFLLIASASYAQTRTWHDQQTRAHHRNKPQQAIYNMPFLYRLSSSHNTLSVQQLHHALQLILIKHS</sequence>
<evidence type="ECO:0000313" key="2">
    <source>
        <dbReference type="Proteomes" id="UP000663891"/>
    </source>
</evidence>
<protein>
    <submittedName>
        <fullName evidence="1">Uncharacterized protein</fullName>
    </submittedName>
</protein>
<gene>
    <name evidence="1" type="ORF">VCS650_LOCUS42462</name>
</gene>
<dbReference type="AlphaFoldDB" id="A0A815TTJ0"/>
<reference evidence="1" key="1">
    <citation type="submission" date="2021-02" db="EMBL/GenBank/DDBJ databases">
        <authorList>
            <person name="Nowell W R."/>
        </authorList>
    </citation>
    <scope>NUCLEOTIDE SEQUENCE</scope>
</reference>
<proteinExistence type="predicted"/>
<evidence type="ECO:0000313" key="1">
    <source>
        <dbReference type="EMBL" id="CAF1505099.1"/>
    </source>
</evidence>
<dbReference type="EMBL" id="CAJNON010002260">
    <property type="protein sequence ID" value="CAF1505099.1"/>
    <property type="molecule type" value="Genomic_DNA"/>
</dbReference>
<accession>A0A815TTJ0</accession>
<name>A0A815TTJ0_9BILA</name>
<comment type="caution">
    <text evidence="1">The sequence shown here is derived from an EMBL/GenBank/DDBJ whole genome shotgun (WGS) entry which is preliminary data.</text>
</comment>
<dbReference type="Proteomes" id="UP000663891">
    <property type="component" value="Unassembled WGS sequence"/>
</dbReference>
<organism evidence="1 2">
    <name type="scientific">Adineta steineri</name>
    <dbReference type="NCBI Taxonomy" id="433720"/>
    <lineage>
        <taxon>Eukaryota</taxon>
        <taxon>Metazoa</taxon>
        <taxon>Spiralia</taxon>
        <taxon>Gnathifera</taxon>
        <taxon>Rotifera</taxon>
        <taxon>Eurotatoria</taxon>
        <taxon>Bdelloidea</taxon>
        <taxon>Adinetida</taxon>
        <taxon>Adinetidae</taxon>
        <taxon>Adineta</taxon>
    </lineage>
</organism>